<comment type="caution">
    <text evidence="1">The sequence shown here is derived from an EMBL/GenBank/DDBJ whole genome shotgun (WGS) entry which is preliminary data.</text>
</comment>
<evidence type="ECO:0000313" key="2">
    <source>
        <dbReference type="Proteomes" id="UP000499080"/>
    </source>
</evidence>
<evidence type="ECO:0000313" key="1">
    <source>
        <dbReference type="EMBL" id="GBO13711.1"/>
    </source>
</evidence>
<dbReference type="EMBL" id="BGPR01037971">
    <property type="protein sequence ID" value="GBO13711.1"/>
    <property type="molecule type" value="Genomic_DNA"/>
</dbReference>
<accession>A0A4Y2UNK1</accession>
<proteinExistence type="predicted"/>
<dbReference type="Proteomes" id="UP000499080">
    <property type="component" value="Unassembled WGS sequence"/>
</dbReference>
<dbReference type="AlphaFoldDB" id="A0A4Y2UNK1"/>
<reference evidence="1 2" key="1">
    <citation type="journal article" date="2019" name="Sci. Rep.">
        <title>Orb-weaving spider Araneus ventricosus genome elucidates the spidroin gene catalogue.</title>
        <authorList>
            <person name="Kono N."/>
            <person name="Nakamura H."/>
            <person name="Ohtoshi R."/>
            <person name="Moran D.A.P."/>
            <person name="Shinohara A."/>
            <person name="Yoshida Y."/>
            <person name="Fujiwara M."/>
            <person name="Mori M."/>
            <person name="Tomita M."/>
            <person name="Arakawa K."/>
        </authorList>
    </citation>
    <scope>NUCLEOTIDE SEQUENCE [LARGE SCALE GENOMIC DNA]</scope>
</reference>
<name>A0A4Y2UNK1_ARAVE</name>
<sequence length="106" mass="11606">MSQLFFPGRPKFLHICGHSVSSSSTSHNVLVGIEELEAIVKSGHPTAPFQWQKVGGASRRLSRIVFNNWRKSSMALPLGLVSLYSQPAGVVATSELKGSRFETRSH</sequence>
<gene>
    <name evidence="1" type="ORF">AVEN_170615_1</name>
</gene>
<protein>
    <submittedName>
        <fullName evidence="1">Uncharacterized protein</fullName>
    </submittedName>
</protein>
<keyword evidence="2" id="KW-1185">Reference proteome</keyword>
<organism evidence="1 2">
    <name type="scientific">Araneus ventricosus</name>
    <name type="common">Orbweaver spider</name>
    <name type="synonym">Epeira ventricosa</name>
    <dbReference type="NCBI Taxonomy" id="182803"/>
    <lineage>
        <taxon>Eukaryota</taxon>
        <taxon>Metazoa</taxon>
        <taxon>Ecdysozoa</taxon>
        <taxon>Arthropoda</taxon>
        <taxon>Chelicerata</taxon>
        <taxon>Arachnida</taxon>
        <taxon>Araneae</taxon>
        <taxon>Araneomorphae</taxon>
        <taxon>Entelegynae</taxon>
        <taxon>Araneoidea</taxon>
        <taxon>Araneidae</taxon>
        <taxon>Araneus</taxon>
    </lineage>
</organism>